<evidence type="ECO:0000256" key="1">
    <source>
        <dbReference type="ARBA" id="ARBA00009045"/>
    </source>
</evidence>
<feature type="region of interest" description="Disordered" evidence="2">
    <location>
        <begin position="1"/>
        <end position="27"/>
    </location>
</feature>
<dbReference type="PANTHER" id="PTHR45965">
    <property type="entry name" value="INACTIVE RHOMBOID PROTEIN"/>
    <property type="match status" value="1"/>
</dbReference>
<evidence type="ECO:0000256" key="3">
    <source>
        <dbReference type="SAM" id="Phobius"/>
    </source>
</evidence>
<feature type="compositionally biased region" description="Polar residues" evidence="2">
    <location>
        <begin position="302"/>
        <end position="319"/>
    </location>
</feature>
<gene>
    <name evidence="4" type="ORF">BRAFLDRAFT_128682</name>
</gene>
<feature type="transmembrane region" description="Helical" evidence="3">
    <location>
        <begin position="519"/>
        <end position="541"/>
    </location>
</feature>
<evidence type="ECO:0000256" key="2">
    <source>
        <dbReference type="SAM" id="MobiDB-lite"/>
    </source>
</evidence>
<evidence type="ECO:0000313" key="4">
    <source>
        <dbReference type="EMBL" id="EEN59679.1"/>
    </source>
</evidence>
<feature type="compositionally biased region" description="Basic and acidic residues" evidence="2">
    <location>
        <begin position="1"/>
        <end position="11"/>
    </location>
</feature>
<keyword evidence="3" id="KW-1133">Transmembrane helix</keyword>
<feature type="compositionally biased region" description="Polar residues" evidence="2">
    <location>
        <begin position="124"/>
        <end position="133"/>
    </location>
</feature>
<organism>
    <name type="scientific">Branchiostoma floridae</name>
    <name type="common">Florida lancelet</name>
    <name type="synonym">Amphioxus</name>
    <dbReference type="NCBI Taxonomy" id="7739"/>
    <lineage>
        <taxon>Eukaryota</taxon>
        <taxon>Metazoa</taxon>
        <taxon>Chordata</taxon>
        <taxon>Cephalochordata</taxon>
        <taxon>Leptocardii</taxon>
        <taxon>Amphioxiformes</taxon>
        <taxon>Branchiostomatidae</taxon>
        <taxon>Branchiostoma</taxon>
    </lineage>
</organism>
<feature type="region of interest" description="Disordered" evidence="2">
    <location>
        <begin position="391"/>
        <end position="418"/>
    </location>
</feature>
<feature type="region of interest" description="Disordered" evidence="2">
    <location>
        <begin position="298"/>
        <end position="319"/>
    </location>
</feature>
<comment type="similarity">
    <text evidence="1">Belongs to the peptidase S54 family.</text>
</comment>
<feature type="transmembrane region" description="Helical" evidence="3">
    <location>
        <begin position="669"/>
        <end position="690"/>
    </location>
</feature>
<keyword evidence="3" id="KW-0472">Membrane</keyword>
<accession>C3YJ17</accession>
<reference evidence="4" key="1">
    <citation type="journal article" date="2008" name="Nature">
        <title>The amphioxus genome and the evolution of the chordate karyotype.</title>
        <authorList>
            <consortium name="US DOE Joint Genome Institute (JGI-PGF)"/>
            <person name="Putnam N.H."/>
            <person name="Butts T."/>
            <person name="Ferrier D.E.K."/>
            <person name="Furlong R.F."/>
            <person name="Hellsten U."/>
            <person name="Kawashima T."/>
            <person name="Robinson-Rechavi M."/>
            <person name="Shoguchi E."/>
            <person name="Terry A."/>
            <person name="Yu J.-K."/>
            <person name="Benito-Gutierrez E.L."/>
            <person name="Dubchak I."/>
            <person name="Garcia-Fernandez J."/>
            <person name="Gibson-Brown J.J."/>
            <person name="Grigoriev I.V."/>
            <person name="Horton A.C."/>
            <person name="de Jong P.J."/>
            <person name="Jurka J."/>
            <person name="Kapitonov V.V."/>
            <person name="Kohara Y."/>
            <person name="Kuroki Y."/>
            <person name="Lindquist E."/>
            <person name="Lucas S."/>
            <person name="Osoegawa K."/>
            <person name="Pennacchio L.A."/>
            <person name="Salamov A.A."/>
            <person name="Satou Y."/>
            <person name="Sauka-Spengler T."/>
            <person name="Schmutz J."/>
            <person name="Shin-I T."/>
            <person name="Toyoda A."/>
            <person name="Bronner-Fraser M."/>
            <person name="Fujiyama A."/>
            <person name="Holland L.Z."/>
            <person name="Holland P.W.H."/>
            <person name="Satoh N."/>
            <person name="Rokhsar D.S."/>
        </authorList>
    </citation>
    <scope>NUCLEOTIDE SEQUENCE [LARGE SCALE GENOMIC DNA]</scope>
    <source>
        <strain evidence="4">S238N-H82</strain>
        <tissue evidence="4">Testes</tissue>
    </source>
</reference>
<dbReference type="EMBL" id="GG666517">
    <property type="protein sequence ID" value="EEN59679.1"/>
    <property type="molecule type" value="Genomic_DNA"/>
</dbReference>
<sequence>MNQATDRREGNQRGSKSAAALRTWSQNSLHKARSVLSDIGGYLAITEEGARLGEWRERLQRSASRGSIGFSLDDMVSRKDSEDPALTRLEKVLFEEDRPEFSSQREDLRNKDTFPFGRALFTSPELTGKSSASEPGCSLAPPSGHRQNLADERIPIQVCPADGESFDMLHTSKSPHDGTIYTSTVRDHDFVTERKVSPGALFVSGRLGDGSVPRKATTTSQQGGPVHVGTSGPRSILHTDTPILDGPHTTPFYSFYTGAYKLPLKESKELGVASYTRQQQSLRRSREVISPGRRLLRPSSVEAASSPDQKPSSVSFSGEVSVTEFVPARDQSPRSSEEETPVSFLAEEIDDQHPESVSESRHRKYIRRIVRRLKKSPSKSILKAIYPEPWDHLDVSSDDEPSLETTGGSHGHRESPLDTRVRGEEMAVGQTGLKHYKPLQSLEENGQQFLDIGSNNSLRMSLLNRKQTINSALQEAQEKYGKTLSEAETAMFEEQADGKLQDPRGHPYLRAQMDALPTYSPIVILIICIAQMAVFGTFCALGGTADIALEHTVVTANNIHTFLGRESIQRITTPNLWIGPTMRYWISQGATFAPCMRDDYVTNLYLAQQQFDLSVPLGCCELPTQKYGKTLSEAETAMFEEQADGKLQDPRGHPYLRAQMDALPTYSPIVILIICIAQMAVFGTFCALGGTADIALEHTVVTANNIHTFLGRESIQRVTTPNLWIGPTMRYWISE</sequence>
<dbReference type="AlphaFoldDB" id="C3YJ17"/>
<protein>
    <submittedName>
        <fullName evidence="4">Uncharacterized protein</fullName>
    </submittedName>
</protein>
<feature type="region of interest" description="Disordered" evidence="2">
    <location>
        <begin position="206"/>
        <end position="233"/>
    </location>
</feature>
<keyword evidence="3" id="KW-0812">Transmembrane</keyword>
<dbReference type="InterPro" id="IPR051512">
    <property type="entry name" value="Inactive_Rhomboid"/>
</dbReference>
<dbReference type="InParanoid" id="C3YJ17"/>
<proteinExistence type="inferred from homology"/>
<dbReference type="STRING" id="7739.C3YJ17"/>
<feature type="region of interest" description="Disordered" evidence="2">
    <location>
        <begin position="124"/>
        <end position="148"/>
    </location>
</feature>
<name>C3YJ17_BRAFL</name>
<dbReference type="PANTHER" id="PTHR45965:SF3">
    <property type="entry name" value="INACTIVE RHOMBOID PROTEIN 1"/>
    <property type="match status" value="1"/>
</dbReference>